<dbReference type="AlphaFoldDB" id="A0A7Z7I4J4"/>
<dbReference type="PRINTS" id="PR00447">
    <property type="entry name" value="NATRESASSCMP"/>
</dbReference>
<evidence type="ECO:0000313" key="6">
    <source>
        <dbReference type="EMBL" id="SOE60212.1"/>
    </source>
</evidence>
<feature type="transmembrane region" description="Helical" evidence="5">
    <location>
        <begin position="442"/>
        <end position="462"/>
    </location>
</feature>
<evidence type="ECO:0000256" key="5">
    <source>
        <dbReference type="HAMAP-Rule" id="MF_00221"/>
    </source>
</evidence>
<dbReference type="InterPro" id="IPR001046">
    <property type="entry name" value="NRAMP_fam"/>
</dbReference>
<dbReference type="PANTHER" id="PTHR11706:SF101">
    <property type="entry name" value="MANGANESE TRANSPORTER SMF1"/>
    <property type="match status" value="1"/>
</dbReference>
<comment type="similarity">
    <text evidence="5">Belongs to the NRAMP family.</text>
</comment>
<keyword evidence="7" id="KW-1185">Reference proteome</keyword>
<dbReference type="GO" id="GO:0034755">
    <property type="term" value="P:iron ion transmembrane transport"/>
    <property type="evidence" value="ECO:0007669"/>
    <property type="project" value="TreeGrafter"/>
</dbReference>
<feature type="transmembrane region" description="Helical" evidence="5">
    <location>
        <begin position="280"/>
        <end position="298"/>
    </location>
</feature>
<keyword evidence="3 5" id="KW-1133">Transmembrane helix</keyword>
<feature type="transmembrane region" description="Helical" evidence="5">
    <location>
        <begin position="133"/>
        <end position="156"/>
    </location>
</feature>
<reference evidence="6 7" key="1">
    <citation type="submission" date="2017-09" db="EMBL/GenBank/DDBJ databases">
        <authorList>
            <person name="Varghese N."/>
            <person name="Submissions S."/>
        </authorList>
    </citation>
    <scope>NUCLEOTIDE SEQUENCE [LARGE SCALE GENOMIC DNA]</scope>
    <source>
        <strain evidence="6 7">OK806</strain>
    </source>
</reference>
<name>A0A7Z7I4J4_9BURK</name>
<keyword evidence="4 5" id="KW-0472">Membrane</keyword>
<evidence type="ECO:0000256" key="3">
    <source>
        <dbReference type="ARBA" id="ARBA00022989"/>
    </source>
</evidence>
<keyword evidence="5" id="KW-0769">Symport</keyword>
<organism evidence="6 7">
    <name type="scientific">Caballeronia arationis</name>
    <dbReference type="NCBI Taxonomy" id="1777142"/>
    <lineage>
        <taxon>Bacteria</taxon>
        <taxon>Pseudomonadati</taxon>
        <taxon>Pseudomonadota</taxon>
        <taxon>Betaproteobacteria</taxon>
        <taxon>Burkholderiales</taxon>
        <taxon>Burkholderiaceae</taxon>
        <taxon>Caballeronia</taxon>
    </lineage>
</organism>
<dbReference type="EMBL" id="OCSU01000001">
    <property type="protein sequence ID" value="SOE60212.1"/>
    <property type="molecule type" value="Genomic_DNA"/>
</dbReference>
<feature type="transmembrane region" description="Helical" evidence="5">
    <location>
        <begin position="417"/>
        <end position="436"/>
    </location>
</feature>
<proteinExistence type="inferred from homology"/>
<dbReference type="GO" id="GO:0046872">
    <property type="term" value="F:metal ion binding"/>
    <property type="evidence" value="ECO:0007669"/>
    <property type="project" value="UniProtKB-UniRule"/>
</dbReference>
<dbReference type="GO" id="GO:0015086">
    <property type="term" value="F:cadmium ion transmembrane transporter activity"/>
    <property type="evidence" value="ECO:0007669"/>
    <property type="project" value="TreeGrafter"/>
</dbReference>
<dbReference type="GO" id="GO:0005384">
    <property type="term" value="F:manganese ion transmembrane transporter activity"/>
    <property type="evidence" value="ECO:0007669"/>
    <property type="project" value="TreeGrafter"/>
</dbReference>
<comment type="subcellular location">
    <subcellularLocation>
        <location evidence="5">Cell membrane</location>
        <topology evidence="5">Multi-pass membrane protein</topology>
    </subcellularLocation>
    <subcellularLocation>
        <location evidence="1">Membrane</location>
        <topology evidence="1">Multi-pass membrane protein</topology>
    </subcellularLocation>
</comment>
<dbReference type="Proteomes" id="UP000219522">
    <property type="component" value="Unassembled WGS sequence"/>
</dbReference>
<dbReference type="GO" id="GO:0015293">
    <property type="term" value="F:symporter activity"/>
    <property type="evidence" value="ECO:0007669"/>
    <property type="project" value="UniProtKB-UniRule"/>
</dbReference>
<dbReference type="PANTHER" id="PTHR11706">
    <property type="entry name" value="SOLUTE CARRIER PROTEIN FAMILY 11 MEMBER"/>
    <property type="match status" value="1"/>
</dbReference>
<comment type="caution">
    <text evidence="6">The sequence shown here is derived from an EMBL/GenBank/DDBJ whole genome shotgun (WGS) entry which is preliminary data.</text>
</comment>
<accession>A0A7Z7I4J4</accession>
<feature type="transmembrane region" description="Helical" evidence="5">
    <location>
        <begin position="483"/>
        <end position="506"/>
    </location>
</feature>
<gene>
    <name evidence="5" type="primary">mntH</name>
    <name evidence="6" type="ORF">SAMN05446927_1895</name>
</gene>
<dbReference type="HAMAP" id="MF_00221">
    <property type="entry name" value="NRAMP"/>
    <property type="match status" value="1"/>
</dbReference>
<keyword evidence="5" id="KW-0813">Transport</keyword>
<keyword evidence="5" id="KW-1003">Cell membrane</keyword>
<evidence type="ECO:0000313" key="7">
    <source>
        <dbReference type="Proteomes" id="UP000219522"/>
    </source>
</evidence>
<feature type="transmembrane region" description="Helical" evidence="5">
    <location>
        <begin position="200"/>
        <end position="224"/>
    </location>
</feature>
<sequence length="508" mass="54219">MPLPFSFSTEFPEGPADVSAGLFFRRRPDVARSTRSALFDNNAVTPASPLPGDCRCIIEPTGTPQLPFKLPTTATAPFCPSEVRGSVDVPAGAPLWKKLAQFAGPGLLVSIGYMDPGNWATDIEAGSRYGYNLLFVVVLSSLAAMALQCLAMRLGIVTGRDLAQLSSERYSKPVARVQWALAEISIIACDLAEVLGGALAFHLLFGCSLMWGVIFTAFDTLIVLGLKGKNFRDLEAIMLGLIATIGLGYVVELALVKPHWPAVIGGLVPSWHAISEREPLYLAIGILGATVMPHNLYLHSSIVQTRVVSRTSAGLLSAIRLSRVDTIVSLFLALLINAAILILAASAFHATGHTQVTEIEDAYRLLAPIVGTGLAAILFAVTLLASGQSSTFTGTIAGQVIMEGFLKLKIPCYQRRFITRALALIPALIGVGMMGNGAVGKLLVASQVVLSLQLPFALYPLIRMTSDRRLMGEFANRAWTKGVAWMLFGVISAANLWLVVQTVGFVTG</sequence>
<keyword evidence="2 5" id="KW-0812">Transmembrane</keyword>
<dbReference type="NCBIfam" id="TIGR01197">
    <property type="entry name" value="nramp"/>
    <property type="match status" value="1"/>
</dbReference>
<protein>
    <recommendedName>
        <fullName evidence="5">Divalent metal cation transporter MntH</fullName>
    </recommendedName>
</protein>
<keyword evidence="5" id="KW-0406">Ion transport</keyword>
<evidence type="ECO:0000256" key="2">
    <source>
        <dbReference type="ARBA" id="ARBA00022692"/>
    </source>
</evidence>
<dbReference type="GO" id="GO:0005886">
    <property type="term" value="C:plasma membrane"/>
    <property type="evidence" value="ECO:0007669"/>
    <property type="project" value="UniProtKB-SubCell"/>
</dbReference>
<dbReference type="Pfam" id="PF01566">
    <property type="entry name" value="Nramp"/>
    <property type="match status" value="1"/>
</dbReference>
<evidence type="ECO:0000256" key="4">
    <source>
        <dbReference type="ARBA" id="ARBA00023136"/>
    </source>
</evidence>
<feature type="transmembrane region" description="Helical" evidence="5">
    <location>
        <begin position="236"/>
        <end position="260"/>
    </location>
</feature>
<comment type="function">
    <text evidence="5">H(+)-stimulated, divalent metal cation uptake system.</text>
</comment>
<feature type="transmembrane region" description="Helical" evidence="5">
    <location>
        <begin position="362"/>
        <end position="385"/>
    </location>
</feature>
<evidence type="ECO:0000256" key="1">
    <source>
        <dbReference type="ARBA" id="ARBA00004141"/>
    </source>
</evidence>
<dbReference type="NCBIfam" id="NF001923">
    <property type="entry name" value="PRK00701.1"/>
    <property type="match status" value="1"/>
</dbReference>
<feature type="transmembrane region" description="Helical" evidence="5">
    <location>
        <begin position="327"/>
        <end position="350"/>
    </location>
</feature>
<dbReference type="NCBIfam" id="NF037982">
    <property type="entry name" value="Nramp_1"/>
    <property type="match status" value="1"/>
</dbReference>